<gene>
    <name evidence="2" type="ORF">BDZ94DRAFT_1239994</name>
</gene>
<dbReference type="Proteomes" id="UP000807353">
    <property type="component" value="Unassembled WGS sequence"/>
</dbReference>
<feature type="signal peptide" evidence="1">
    <location>
        <begin position="1"/>
        <end position="21"/>
    </location>
</feature>
<keyword evidence="3" id="KW-1185">Reference proteome</keyword>
<dbReference type="AlphaFoldDB" id="A0A9P5XX68"/>
<name>A0A9P5XX68_9AGAR</name>
<evidence type="ECO:0000313" key="3">
    <source>
        <dbReference type="Proteomes" id="UP000807353"/>
    </source>
</evidence>
<comment type="caution">
    <text evidence="2">The sequence shown here is derived from an EMBL/GenBank/DDBJ whole genome shotgun (WGS) entry which is preliminary data.</text>
</comment>
<keyword evidence="1" id="KW-0732">Signal</keyword>
<dbReference type="EMBL" id="MU150340">
    <property type="protein sequence ID" value="KAF9458445.1"/>
    <property type="molecule type" value="Genomic_DNA"/>
</dbReference>
<evidence type="ECO:0000313" key="2">
    <source>
        <dbReference type="EMBL" id="KAF9458445.1"/>
    </source>
</evidence>
<protein>
    <submittedName>
        <fullName evidence="2">Uncharacterized protein</fullName>
    </submittedName>
</protein>
<proteinExistence type="predicted"/>
<evidence type="ECO:0000256" key="1">
    <source>
        <dbReference type="SAM" id="SignalP"/>
    </source>
</evidence>
<accession>A0A9P5XX68</accession>
<sequence length="134" mass="14665">MCTCCLSSLLLALCHFSFLACDHFIAPFLFNCSHHASNGHACKTSTFLNIKYGIPLYKHGILEYFACTCKQIARACSNKGSQGGLPTQILALCNSQVDAKCPIDIMNGFHNIDNIEPNNQHILAQSIANDTNQT</sequence>
<organism evidence="2 3">
    <name type="scientific">Collybia nuda</name>
    <dbReference type="NCBI Taxonomy" id="64659"/>
    <lineage>
        <taxon>Eukaryota</taxon>
        <taxon>Fungi</taxon>
        <taxon>Dikarya</taxon>
        <taxon>Basidiomycota</taxon>
        <taxon>Agaricomycotina</taxon>
        <taxon>Agaricomycetes</taxon>
        <taxon>Agaricomycetidae</taxon>
        <taxon>Agaricales</taxon>
        <taxon>Tricholomatineae</taxon>
        <taxon>Clitocybaceae</taxon>
        <taxon>Collybia</taxon>
    </lineage>
</organism>
<reference evidence="2" key="1">
    <citation type="submission" date="2020-11" db="EMBL/GenBank/DDBJ databases">
        <authorList>
            <consortium name="DOE Joint Genome Institute"/>
            <person name="Ahrendt S."/>
            <person name="Riley R."/>
            <person name="Andreopoulos W."/>
            <person name="Labutti K."/>
            <person name="Pangilinan J."/>
            <person name="Ruiz-Duenas F.J."/>
            <person name="Barrasa J.M."/>
            <person name="Sanchez-Garcia M."/>
            <person name="Camarero S."/>
            <person name="Miyauchi S."/>
            <person name="Serrano A."/>
            <person name="Linde D."/>
            <person name="Babiker R."/>
            <person name="Drula E."/>
            <person name="Ayuso-Fernandez I."/>
            <person name="Pacheco R."/>
            <person name="Padilla G."/>
            <person name="Ferreira P."/>
            <person name="Barriuso J."/>
            <person name="Kellner H."/>
            <person name="Castanera R."/>
            <person name="Alfaro M."/>
            <person name="Ramirez L."/>
            <person name="Pisabarro A.G."/>
            <person name="Kuo A."/>
            <person name="Tritt A."/>
            <person name="Lipzen A."/>
            <person name="He G."/>
            <person name="Yan M."/>
            <person name="Ng V."/>
            <person name="Cullen D."/>
            <person name="Martin F."/>
            <person name="Rosso M.-N."/>
            <person name="Henrissat B."/>
            <person name="Hibbett D."/>
            <person name="Martinez A.T."/>
            <person name="Grigoriev I.V."/>
        </authorList>
    </citation>
    <scope>NUCLEOTIDE SEQUENCE</scope>
    <source>
        <strain evidence="2">CBS 247.69</strain>
    </source>
</reference>
<feature type="chain" id="PRO_5040213178" evidence="1">
    <location>
        <begin position="22"/>
        <end position="134"/>
    </location>
</feature>